<dbReference type="InterPro" id="IPR050229">
    <property type="entry name" value="GlpE_sulfurtransferase"/>
</dbReference>
<dbReference type="STRING" id="349064.SAMN05660429_02151"/>
<dbReference type="PANTHER" id="PTHR43031:SF1">
    <property type="entry name" value="PYRIDINE NUCLEOTIDE-DISULPHIDE OXIDOREDUCTASE"/>
    <property type="match status" value="1"/>
</dbReference>
<keyword evidence="3" id="KW-1185">Reference proteome</keyword>
<dbReference type="EMBL" id="FOHK01000009">
    <property type="protein sequence ID" value="SET57955.1"/>
    <property type="molecule type" value="Genomic_DNA"/>
</dbReference>
<sequence>MLITVPELVAKARENVNCVTAADTAAKDLSGALIVDVREPQEFAQGAVKGAINIPRGVLEMQMLNLHPNAEQTIYVHCATGGRATLAGEQLARIGYNNVHVITCKFEDIANAFNH</sequence>
<organism evidence="2 3">
    <name type="scientific">Thalassotalea agarivorans</name>
    <name type="common">Thalassomonas agarivorans</name>
    <dbReference type="NCBI Taxonomy" id="349064"/>
    <lineage>
        <taxon>Bacteria</taxon>
        <taxon>Pseudomonadati</taxon>
        <taxon>Pseudomonadota</taxon>
        <taxon>Gammaproteobacteria</taxon>
        <taxon>Alteromonadales</taxon>
        <taxon>Colwelliaceae</taxon>
        <taxon>Thalassotalea</taxon>
    </lineage>
</organism>
<dbReference type="SMART" id="SM00450">
    <property type="entry name" value="RHOD"/>
    <property type="match status" value="1"/>
</dbReference>
<accession>A0A1I0FIU1</accession>
<dbReference type="OrthoDB" id="9791096at2"/>
<reference evidence="2 3" key="1">
    <citation type="submission" date="2016-10" db="EMBL/GenBank/DDBJ databases">
        <authorList>
            <person name="de Groot N.N."/>
        </authorList>
    </citation>
    <scope>NUCLEOTIDE SEQUENCE [LARGE SCALE GENOMIC DNA]</scope>
    <source>
        <strain evidence="2 3">DSM 19706</strain>
    </source>
</reference>
<dbReference type="SUPFAM" id="SSF52821">
    <property type="entry name" value="Rhodanese/Cell cycle control phosphatase"/>
    <property type="match status" value="1"/>
</dbReference>
<protein>
    <submittedName>
        <fullName evidence="2">Rhodanese-like domain-containing protein</fullName>
    </submittedName>
</protein>
<dbReference type="InterPro" id="IPR036873">
    <property type="entry name" value="Rhodanese-like_dom_sf"/>
</dbReference>
<proteinExistence type="predicted"/>
<feature type="domain" description="Rhodanese" evidence="1">
    <location>
        <begin position="28"/>
        <end position="105"/>
    </location>
</feature>
<dbReference type="Pfam" id="PF00581">
    <property type="entry name" value="Rhodanese"/>
    <property type="match status" value="1"/>
</dbReference>
<name>A0A1I0FIU1_THASX</name>
<dbReference type="Proteomes" id="UP000199308">
    <property type="component" value="Unassembled WGS sequence"/>
</dbReference>
<evidence type="ECO:0000313" key="2">
    <source>
        <dbReference type="EMBL" id="SET57955.1"/>
    </source>
</evidence>
<dbReference type="CDD" id="cd00158">
    <property type="entry name" value="RHOD"/>
    <property type="match status" value="1"/>
</dbReference>
<gene>
    <name evidence="2" type="ORF">SAMN05660429_02151</name>
</gene>
<dbReference type="Gene3D" id="3.40.250.10">
    <property type="entry name" value="Rhodanese-like domain"/>
    <property type="match status" value="1"/>
</dbReference>
<dbReference type="PANTHER" id="PTHR43031">
    <property type="entry name" value="FAD-DEPENDENT OXIDOREDUCTASE"/>
    <property type="match status" value="1"/>
</dbReference>
<evidence type="ECO:0000313" key="3">
    <source>
        <dbReference type="Proteomes" id="UP000199308"/>
    </source>
</evidence>
<dbReference type="InterPro" id="IPR001763">
    <property type="entry name" value="Rhodanese-like_dom"/>
</dbReference>
<dbReference type="RefSeq" id="WP_093330075.1">
    <property type="nucleotide sequence ID" value="NZ_AP027363.1"/>
</dbReference>
<dbReference type="AlphaFoldDB" id="A0A1I0FIU1"/>
<dbReference type="PROSITE" id="PS50206">
    <property type="entry name" value="RHODANESE_3"/>
    <property type="match status" value="1"/>
</dbReference>
<evidence type="ECO:0000259" key="1">
    <source>
        <dbReference type="PROSITE" id="PS50206"/>
    </source>
</evidence>